<organism evidence="4 5">
    <name type="scientific">Terrihabitans rhizophilus</name>
    <dbReference type="NCBI Taxonomy" id="3092662"/>
    <lineage>
        <taxon>Bacteria</taxon>
        <taxon>Pseudomonadati</taxon>
        <taxon>Pseudomonadota</taxon>
        <taxon>Alphaproteobacteria</taxon>
        <taxon>Hyphomicrobiales</taxon>
        <taxon>Terrihabitans</taxon>
    </lineage>
</organism>
<feature type="modified residue" description="4-aspartylphosphate" evidence="2">
    <location>
        <position position="53"/>
    </location>
</feature>
<comment type="caution">
    <text evidence="4">The sequence shown here is derived from an EMBL/GenBank/DDBJ whole genome shotgun (WGS) entry which is preliminary data.</text>
</comment>
<dbReference type="PANTHER" id="PTHR44591:SF20">
    <property type="entry name" value="PROTEIN PILH"/>
    <property type="match status" value="1"/>
</dbReference>
<evidence type="ECO:0000256" key="1">
    <source>
        <dbReference type="ARBA" id="ARBA00022553"/>
    </source>
</evidence>
<dbReference type="PROSITE" id="PS50110">
    <property type="entry name" value="RESPONSE_REGULATORY"/>
    <property type="match status" value="1"/>
</dbReference>
<sequence length="119" mass="12929">MQTVLVVEDEAIIAMDLAFSIEAMGYRVIGPASNCEEACRLARLDYPDLLLMDISILGPVDGIDTARTIKQERDTPVVFLTAEADARTRSRAEAVGARAFLSKPCSPDQMQSVLEKALA</sequence>
<evidence type="ECO:0000313" key="4">
    <source>
        <dbReference type="EMBL" id="MDX6804577.1"/>
    </source>
</evidence>
<protein>
    <submittedName>
        <fullName evidence="4">Response regulator</fullName>
    </submittedName>
</protein>
<dbReference type="InterPro" id="IPR011006">
    <property type="entry name" value="CheY-like_superfamily"/>
</dbReference>
<dbReference type="Pfam" id="PF00072">
    <property type="entry name" value="Response_reg"/>
    <property type="match status" value="1"/>
</dbReference>
<proteinExistence type="predicted"/>
<dbReference type="Gene3D" id="3.40.50.2300">
    <property type="match status" value="1"/>
</dbReference>
<accession>A0ABU4RIC1</accession>
<dbReference type="PANTHER" id="PTHR44591">
    <property type="entry name" value="STRESS RESPONSE REGULATOR PROTEIN 1"/>
    <property type="match status" value="1"/>
</dbReference>
<dbReference type="SUPFAM" id="SSF52172">
    <property type="entry name" value="CheY-like"/>
    <property type="match status" value="1"/>
</dbReference>
<feature type="domain" description="Response regulatory" evidence="3">
    <location>
        <begin position="3"/>
        <end position="118"/>
    </location>
</feature>
<dbReference type="InterPro" id="IPR001789">
    <property type="entry name" value="Sig_transdc_resp-reg_receiver"/>
</dbReference>
<dbReference type="InterPro" id="IPR050595">
    <property type="entry name" value="Bact_response_regulator"/>
</dbReference>
<dbReference type="SMART" id="SM00448">
    <property type="entry name" value="REC"/>
    <property type="match status" value="1"/>
</dbReference>
<evidence type="ECO:0000256" key="2">
    <source>
        <dbReference type="PROSITE-ProRule" id="PRU00169"/>
    </source>
</evidence>
<evidence type="ECO:0000313" key="5">
    <source>
        <dbReference type="Proteomes" id="UP001274321"/>
    </source>
</evidence>
<dbReference type="Proteomes" id="UP001274321">
    <property type="component" value="Unassembled WGS sequence"/>
</dbReference>
<name>A0ABU4RIC1_9HYPH</name>
<keyword evidence="1 2" id="KW-0597">Phosphoprotein</keyword>
<gene>
    <name evidence="4" type="ORF">SCD90_00745</name>
</gene>
<dbReference type="EMBL" id="JAXAFJ010000001">
    <property type="protein sequence ID" value="MDX6804577.1"/>
    <property type="molecule type" value="Genomic_DNA"/>
</dbReference>
<reference evidence="4 5" key="1">
    <citation type="submission" date="2023-11" db="EMBL/GenBank/DDBJ databases">
        <authorList>
            <person name="Bao R."/>
        </authorList>
    </citation>
    <scope>NUCLEOTIDE SEQUENCE [LARGE SCALE GENOMIC DNA]</scope>
    <source>
        <strain evidence="4 5">PJ23</strain>
    </source>
</reference>
<evidence type="ECO:0000259" key="3">
    <source>
        <dbReference type="PROSITE" id="PS50110"/>
    </source>
</evidence>
<dbReference type="RefSeq" id="WP_319842702.1">
    <property type="nucleotide sequence ID" value="NZ_JAXAFJ010000001.1"/>
</dbReference>
<keyword evidence="5" id="KW-1185">Reference proteome</keyword>
<dbReference type="CDD" id="cd17534">
    <property type="entry name" value="REC_DC-like"/>
    <property type="match status" value="1"/>
</dbReference>